<gene>
    <name evidence="1" type="ORF">METZ01_LOCUS269628</name>
</gene>
<feature type="non-terminal residue" evidence="1">
    <location>
        <position position="430"/>
    </location>
</feature>
<evidence type="ECO:0000313" key="1">
    <source>
        <dbReference type="EMBL" id="SVC16774.1"/>
    </source>
</evidence>
<name>A0A382JW75_9ZZZZ</name>
<dbReference type="NCBIfam" id="TIGR04183">
    <property type="entry name" value="Por_Secre_tail"/>
    <property type="match status" value="1"/>
</dbReference>
<dbReference type="Gene3D" id="2.60.40.4070">
    <property type="match status" value="1"/>
</dbReference>
<accession>A0A382JW75</accession>
<evidence type="ECO:0008006" key="2">
    <source>
        <dbReference type="Google" id="ProtNLM"/>
    </source>
</evidence>
<organism evidence="1">
    <name type="scientific">marine metagenome</name>
    <dbReference type="NCBI Taxonomy" id="408172"/>
    <lineage>
        <taxon>unclassified sequences</taxon>
        <taxon>metagenomes</taxon>
        <taxon>ecological metagenomes</taxon>
    </lineage>
</organism>
<dbReference type="AlphaFoldDB" id="A0A382JW75"/>
<sequence>MMNYCLSFFLILSFCFSQSNINNIAYCTLVSGGDMDDSPSIYKINLDSSSIDTILSNSILHDITEDQATMLISPLIESDPSLHVISPIILYNFDTFDDTLNATGYNARFTSDENTIIYSKVGDDIGSQLDYSGIYKYSLITQESIAVADSVVGPEYLLSKEKNRILWLNKIPMVDSLEILIHHINTNQTDTLEIRLGLDQISDTQSIYWDKNDNIYTTLSDENGIWRLNKLNIFQNPIQFTELAFFDEDVWLPYTADYDLDKFLFCRRIEPPGFMVPYYFQFWTYNVETGETDSLFNFISGTVPLVYSWSTDNSKIVIGNLWAWGAFALGTLSIYDAYLDSLTGISEDQRFPLQNPIAPIFTFGGNGILSIQSESIPLQYILRQNYPNPFNPVTSLRYDLPEDGLVNITIYDMMGRVVKTLVNGSQTAGY</sequence>
<proteinExistence type="predicted"/>
<dbReference type="InterPro" id="IPR026444">
    <property type="entry name" value="Secre_tail"/>
</dbReference>
<protein>
    <recommendedName>
        <fullName evidence="2">Secretion system C-terminal sorting domain-containing protein</fullName>
    </recommendedName>
</protein>
<reference evidence="1" key="1">
    <citation type="submission" date="2018-05" db="EMBL/GenBank/DDBJ databases">
        <authorList>
            <person name="Lanie J.A."/>
            <person name="Ng W.-L."/>
            <person name="Kazmierczak K.M."/>
            <person name="Andrzejewski T.M."/>
            <person name="Davidsen T.M."/>
            <person name="Wayne K.J."/>
            <person name="Tettelin H."/>
            <person name="Glass J.I."/>
            <person name="Rusch D."/>
            <person name="Podicherti R."/>
            <person name="Tsui H.-C.T."/>
            <person name="Winkler M.E."/>
        </authorList>
    </citation>
    <scope>NUCLEOTIDE SEQUENCE</scope>
</reference>
<dbReference type="SUPFAM" id="SSF50960">
    <property type="entry name" value="TolB, C-terminal domain"/>
    <property type="match status" value="1"/>
</dbReference>
<dbReference type="EMBL" id="UINC01077037">
    <property type="protein sequence ID" value="SVC16774.1"/>
    <property type="molecule type" value="Genomic_DNA"/>
</dbReference>
<feature type="non-terminal residue" evidence="1">
    <location>
        <position position="1"/>
    </location>
</feature>